<dbReference type="GO" id="GO:0000287">
    <property type="term" value="F:magnesium ion binding"/>
    <property type="evidence" value="ECO:0007669"/>
    <property type="project" value="TreeGrafter"/>
</dbReference>
<dbReference type="InterPro" id="IPR050582">
    <property type="entry name" value="HAD-like_SerB"/>
</dbReference>
<dbReference type="SUPFAM" id="SSF56784">
    <property type="entry name" value="HAD-like"/>
    <property type="match status" value="1"/>
</dbReference>
<dbReference type="PANTHER" id="PTHR43344">
    <property type="entry name" value="PHOSPHOSERINE PHOSPHATASE"/>
    <property type="match status" value="1"/>
</dbReference>
<protein>
    <recommendedName>
        <fullName evidence="1">Phosphoribosyltransferase domain-containing protein</fullName>
    </recommendedName>
</protein>
<dbReference type="CDD" id="cd06223">
    <property type="entry name" value="PRTases_typeI"/>
    <property type="match status" value="1"/>
</dbReference>
<dbReference type="Gene3D" id="3.40.50.2020">
    <property type="match status" value="1"/>
</dbReference>
<dbReference type="Pfam" id="PF12710">
    <property type="entry name" value="HAD"/>
    <property type="match status" value="1"/>
</dbReference>
<dbReference type="PANTHER" id="PTHR43344:SF20">
    <property type="entry name" value="URACIL PHOSPHORIBOSYLTRANSFERASE"/>
    <property type="match status" value="1"/>
</dbReference>
<dbReference type="SUPFAM" id="SSF53271">
    <property type="entry name" value="PRTase-like"/>
    <property type="match status" value="1"/>
</dbReference>
<dbReference type="InterPro" id="IPR023214">
    <property type="entry name" value="HAD_sf"/>
</dbReference>
<gene>
    <name evidence="2" type="ORF">LECACI_7A010007</name>
</gene>
<feature type="domain" description="Phosphoribosyltransferase" evidence="1">
    <location>
        <begin position="465"/>
        <end position="660"/>
    </location>
</feature>
<dbReference type="Pfam" id="PF13207">
    <property type="entry name" value="AAA_17"/>
    <property type="match status" value="1"/>
</dbReference>
<dbReference type="Proteomes" id="UP001296104">
    <property type="component" value="Unassembled WGS sequence"/>
</dbReference>
<dbReference type="InterPro" id="IPR027417">
    <property type="entry name" value="P-loop_NTPase"/>
</dbReference>
<dbReference type="Gene3D" id="3.40.50.1000">
    <property type="entry name" value="HAD superfamily/HAD-like"/>
    <property type="match status" value="1"/>
</dbReference>
<dbReference type="InterPro" id="IPR000836">
    <property type="entry name" value="PRTase_dom"/>
</dbReference>
<dbReference type="EMBL" id="CAVMBE010000141">
    <property type="protein sequence ID" value="CAK4034849.1"/>
    <property type="molecule type" value="Genomic_DNA"/>
</dbReference>
<proteinExistence type="predicted"/>
<name>A0AAI8Z9C8_9PEZI</name>
<dbReference type="InterPro" id="IPR036412">
    <property type="entry name" value="HAD-like_sf"/>
</dbReference>
<keyword evidence="3" id="KW-1185">Reference proteome</keyword>
<dbReference type="GO" id="GO:0006564">
    <property type="term" value="P:L-serine biosynthetic process"/>
    <property type="evidence" value="ECO:0007669"/>
    <property type="project" value="TreeGrafter"/>
</dbReference>
<evidence type="ECO:0000259" key="1">
    <source>
        <dbReference type="Pfam" id="PF14681"/>
    </source>
</evidence>
<evidence type="ECO:0000313" key="3">
    <source>
        <dbReference type="Proteomes" id="UP001296104"/>
    </source>
</evidence>
<evidence type="ECO:0000313" key="2">
    <source>
        <dbReference type="EMBL" id="CAK4034849.1"/>
    </source>
</evidence>
<accession>A0AAI8Z9C8</accession>
<sequence>MSNSANTSRVIGIYGLPGSGKTTILKYLKDHLPEDQFLFFEGSEVIDHLHPARLSGFKKGSSETQYHWRTKAIEHIQQQCIEAKRTGIVTGHLMFWPESLQAEPEPICTSADMENYNHIVYLDVDAEEIERRRKQDFSRNRDSDSLSHLEKWKETEKKLLRKLCRKHGIQFVPVSGEAKYSEALIEGFLFQGDEERNSGLALARLDSILDAYPANLESMFVVDGDKTLAAQDTGNLLWQLEFGADGPSQMRKIFENTGHTETSFRHLMSRHCEIGDNAAFDMKCRQVASQVTIHPEFMSLLGKLRDQAKSQRSLGAMVLTCGLEQIWQKVLENAGLSDVVKVIGAGRDIHSFVVTPETKRAIVSHLQSKYRLKVWAFGDSPIDIYMLCEANHAFVIAGDEASRSKSMETELQEVIGDGSLLRARQVQLPGDSPLRLDATQLPVLQLTEIETVIDALDFVHATDIAATKLLMGPMRDASVHGNALREAHRRVGAYLSTHFVGDVVGLETYPIAHVQPGKSIEAHRLLDEENTVIVPLMRGGEPMAFGVSDAFPLAAFVHAKEPDQLQYEHFKDRKTTILVDAVVNTGKSIAEFIEHIRALHPTIRIVVIAGVVQKEAVLEGSLLQKTAGRHGKVTLVALRLSDDKYTGKGTTDTGNRLFNTTDLD</sequence>
<comment type="caution">
    <text evidence="2">The sequence shown here is derived from an EMBL/GenBank/DDBJ whole genome shotgun (WGS) entry which is preliminary data.</text>
</comment>
<dbReference type="Pfam" id="PF14681">
    <property type="entry name" value="UPRTase"/>
    <property type="match status" value="1"/>
</dbReference>
<organism evidence="2 3">
    <name type="scientific">Lecanosticta acicola</name>
    <dbReference type="NCBI Taxonomy" id="111012"/>
    <lineage>
        <taxon>Eukaryota</taxon>
        <taxon>Fungi</taxon>
        <taxon>Dikarya</taxon>
        <taxon>Ascomycota</taxon>
        <taxon>Pezizomycotina</taxon>
        <taxon>Dothideomycetes</taxon>
        <taxon>Dothideomycetidae</taxon>
        <taxon>Mycosphaerellales</taxon>
        <taxon>Mycosphaerellaceae</taxon>
        <taxon>Lecanosticta</taxon>
    </lineage>
</organism>
<reference evidence="2" key="1">
    <citation type="submission" date="2023-11" db="EMBL/GenBank/DDBJ databases">
        <authorList>
            <person name="Alioto T."/>
            <person name="Alioto T."/>
            <person name="Gomez Garrido J."/>
        </authorList>
    </citation>
    <scope>NUCLEOTIDE SEQUENCE</scope>
</reference>
<dbReference type="InterPro" id="IPR029057">
    <property type="entry name" value="PRTase-like"/>
</dbReference>
<dbReference type="Gene3D" id="3.40.50.300">
    <property type="entry name" value="P-loop containing nucleotide triphosphate hydrolases"/>
    <property type="match status" value="1"/>
</dbReference>
<dbReference type="GO" id="GO:0005737">
    <property type="term" value="C:cytoplasm"/>
    <property type="evidence" value="ECO:0007669"/>
    <property type="project" value="TreeGrafter"/>
</dbReference>
<dbReference type="AlphaFoldDB" id="A0AAI8Z9C8"/>
<dbReference type="GO" id="GO:0036424">
    <property type="term" value="F:L-phosphoserine phosphatase activity"/>
    <property type="evidence" value="ECO:0007669"/>
    <property type="project" value="TreeGrafter"/>
</dbReference>
<dbReference type="SUPFAM" id="SSF52540">
    <property type="entry name" value="P-loop containing nucleoside triphosphate hydrolases"/>
    <property type="match status" value="1"/>
</dbReference>